<dbReference type="InterPro" id="IPR051966">
    <property type="entry name" value="RPAP3"/>
</dbReference>
<accession>A0A0C2NGD3</accession>
<keyword evidence="4" id="KW-1185">Reference proteome</keyword>
<evidence type="ECO:0000313" key="3">
    <source>
        <dbReference type="EMBL" id="KII73062.1"/>
    </source>
</evidence>
<evidence type="ECO:0000313" key="4">
    <source>
        <dbReference type="Proteomes" id="UP000031668"/>
    </source>
</evidence>
<keyword evidence="1" id="KW-0677">Repeat</keyword>
<dbReference type="InterPro" id="IPR019734">
    <property type="entry name" value="TPR_rpt"/>
</dbReference>
<evidence type="ECO:0000256" key="2">
    <source>
        <dbReference type="ARBA" id="ARBA00022803"/>
    </source>
</evidence>
<dbReference type="PANTHER" id="PTHR46423:SF1">
    <property type="entry name" value="RNA POLYMERASE II-ASSOCIATED PROTEIN 3"/>
    <property type="match status" value="1"/>
</dbReference>
<dbReference type="Pfam" id="PF07719">
    <property type="entry name" value="TPR_2"/>
    <property type="match status" value="1"/>
</dbReference>
<keyword evidence="2" id="KW-0802">TPR repeat</keyword>
<gene>
    <name evidence="3" type="ORF">RF11_12259</name>
</gene>
<dbReference type="OMA" id="YIAIMHY"/>
<dbReference type="EMBL" id="JWZT01001013">
    <property type="protein sequence ID" value="KII73062.1"/>
    <property type="molecule type" value="Genomic_DNA"/>
</dbReference>
<dbReference type="OrthoDB" id="2335338at2759"/>
<dbReference type="Proteomes" id="UP000031668">
    <property type="component" value="Unassembled WGS sequence"/>
</dbReference>
<evidence type="ECO:0000256" key="1">
    <source>
        <dbReference type="ARBA" id="ARBA00022737"/>
    </source>
</evidence>
<dbReference type="InterPro" id="IPR013105">
    <property type="entry name" value="TPR_2"/>
</dbReference>
<proteinExistence type="predicted"/>
<dbReference type="PANTHER" id="PTHR46423">
    <property type="entry name" value="RNA POLYMERASE II-ASSOCIATED PROTEIN 3"/>
    <property type="match status" value="1"/>
</dbReference>
<reference evidence="3 4" key="1">
    <citation type="journal article" date="2014" name="Genome Biol. Evol.">
        <title>The genome of the myxosporean Thelohanellus kitauei shows adaptations to nutrient acquisition within its fish host.</title>
        <authorList>
            <person name="Yang Y."/>
            <person name="Xiong J."/>
            <person name="Zhou Z."/>
            <person name="Huo F."/>
            <person name="Miao W."/>
            <person name="Ran C."/>
            <person name="Liu Y."/>
            <person name="Zhang J."/>
            <person name="Feng J."/>
            <person name="Wang M."/>
            <person name="Wang M."/>
            <person name="Wang L."/>
            <person name="Yao B."/>
        </authorList>
    </citation>
    <scope>NUCLEOTIDE SEQUENCE [LARGE SCALE GENOMIC DNA]</scope>
    <source>
        <strain evidence="3">Wuqing</strain>
    </source>
</reference>
<name>A0A0C2NGD3_THEKT</name>
<sequence length="170" mass="19459">MSTTQELVIQANEANKSAGKAVKDKLYLNAMEMYSRAIELVPTNPVYYSNRSLCHEKLENYGLAIADASRAIELDPNYFKAYFRRATAQISIGHLSLALKDLKLLLDKFPKEKSVIDLYTECLNSYREHMLSKALEYEEKSPIDLIDFDSLGLLSYIHNIKLSLIKQYLN</sequence>
<comment type="caution">
    <text evidence="3">The sequence shown here is derived from an EMBL/GenBank/DDBJ whole genome shotgun (WGS) entry which is preliminary data.</text>
</comment>
<dbReference type="SMART" id="SM00028">
    <property type="entry name" value="TPR"/>
    <property type="match status" value="3"/>
</dbReference>
<dbReference type="GO" id="GO:0101031">
    <property type="term" value="C:protein folding chaperone complex"/>
    <property type="evidence" value="ECO:0007669"/>
    <property type="project" value="TreeGrafter"/>
</dbReference>
<dbReference type="SUPFAM" id="SSF48452">
    <property type="entry name" value="TPR-like"/>
    <property type="match status" value="1"/>
</dbReference>
<dbReference type="Gene3D" id="1.25.40.10">
    <property type="entry name" value="Tetratricopeptide repeat domain"/>
    <property type="match status" value="1"/>
</dbReference>
<organism evidence="3 4">
    <name type="scientific">Thelohanellus kitauei</name>
    <name type="common">Myxosporean</name>
    <dbReference type="NCBI Taxonomy" id="669202"/>
    <lineage>
        <taxon>Eukaryota</taxon>
        <taxon>Metazoa</taxon>
        <taxon>Cnidaria</taxon>
        <taxon>Myxozoa</taxon>
        <taxon>Myxosporea</taxon>
        <taxon>Bivalvulida</taxon>
        <taxon>Platysporina</taxon>
        <taxon>Myxobolidae</taxon>
        <taxon>Thelohanellus</taxon>
    </lineage>
</organism>
<dbReference type="AlphaFoldDB" id="A0A0C2NGD3"/>
<protein>
    <submittedName>
        <fullName evidence="3">Serine/threonine-protein phosphatase 5</fullName>
    </submittedName>
</protein>
<dbReference type="InterPro" id="IPR011990">
    <property type="entry name" value="TPR-like_helical_dom_sf"/>
</dbReference>